<name>A0A9P6GYL4_9MICR</name>
<comment type="catalytic activity">
    <reaction evidence="3">
        <text>glutathione + H2O = L-cysteinylglycine + L-glutamate</text>
        <dbReference type="Rhea" id="RHEA:28807"/>
        <dbReference type="ChEBI" id="CHEBI:15377"/>
        <dbReference type="ChEBI" id="CHEBI:29985"/>
        <dbReference type="ChEBI" id="CHEBI:57925"/>
        <dbReference type="ChEBI" id="CHEBI:61694"/>
        <dbReference type="EC" id="3.4.19.13"/>
    </reaction>
</comment>
<dbReference type="SUPFAM" id="SSF56235">
    <property type="entry name" value="N-terminal nucleophile aminohydrolases (Ntn hydrolases)"/>
    <property type="match status" value="1"/>
</dbReference>
<sequence>MNIYPWLMFVMGHEQDKNKDKDLTITGESGQEEKTYRKHAVSSEVPIASDVGLKILKMGGNAVDAAIATCIVVGVVNSFSSGLGGGGFMLIKKIGNKQSATMIDFRETAPSNLSVDLLSRDSILSKEGGLAVGIPGEIKGLSYAHKKFGKLPWNVIIRECINVANGFTVTHELQKRLEKFESHVKKDRGMSEIYTINGKLVKKGDFIGRPNLSKTLEVLAENPEDFYSGKIAEFLVQAINENGGNITIEDFKNYKVKEGQVLKGKYKNYDVYTTGLPSSGVLVLLALNILDKFSLNDLSKNEQFNDYTHVHLLVEIFKFIMAKRGRLGDPVFNKDFRSTIDFLLSDTLASDIYKTINLNSTLPKNDYKADLFNKPDSGTTHVNVVDKDGLVVSLTSTINLEFGAKFMDYNTGIILNNEIDDFYIPNVENSYNLNQTFRNIVSPNKAPLSSAAPIILENKNETLALGAAGGIRIPTSIIEVIFYMSLNNSLRQSINKPRMHHQMDPDILYIEQNERPEIIEFLRRKNHKIEVSKTNTVFTSVQGIIQRSLKDGSKLIDAVSDYRKNGSPAGE</sequence>
<keyword evidence="3" id="KW-0808">Transferase</keyword>
<keyword evidence="3" id="KW-0012">Acyltransferase</keyword>
<comment type="catalytic activity">
    <reaction evidence="3">
        <text>an N-terminal (5-L-glutamyl)-[peptide] + an alpha-amino acid = 5-L-glutamyl amino acid + an N-terminal L-alpha-aminoacyl-[peptide]</text>
        <dbReference type="Rhea" id="RHEA:23904"/>
        <dbReference type="Rhea" id="RHEA-COMP:9780"/>
        <dbReference type="Rhea" id="RHEA-COMP:9795"/>
        <dbReference type="ChEBI" id="CHEBI:77644"/>
        <dbReference type="ChEBI" id="CHEBI:78597"/>
        <dbReference type="ChEBI" id="CHEBI:78599"/>
        <dbReference type="ChEBI" id="CHEBI:78608"/>
        <dbReference type="EC" id="2.3.2.2"/>
    </reaction>
</comment>
<dbReference type="GO" id="GO:0103068">
    <property type="term" value="F:leukotriene C4 gamma-glutamyl transferase activity"/>
    <property type="evidence" value="ECO:0007669"/>
    <property type="project" value="UniProtKB-EC"/>
</dbReference>
<organism evidence="4 5">
    <name type="scientific">Nosema granulosis</name>
    <dbReference type="NCBI Taxonomy" id="83296"/>
    <lineage>
        <taxon>Eukaryota</taxon>
        <taxon>Fungi</taxon>
        <taxon>Fungi incertae sedis</taxon>
        <taxon>Microsporidia</taxon>
        <taxon>Nosematidae</taxon>
        <taxon>Nosema</taxon>
    </lineage>
</organism>
<dbReference type="PANTHER" id="PTHR11686">
    <property type="entry name" value="GAMMA GLUTAMYL TRANSPEPTIDASE"/>
    <property type="match status" value="1"/>
</dbReference>
<dbReference type="EC" id="2.3.2.2" evidence="3"/>
<dbReference type="PRINTS" id="PR01210">
    <property type="entry name" value="GGTRANSPTASE"/>
</dbReference>
<dbReference type="EC" id="3.4.19.13" evidence="3"/>
<evidence type="ECO:0000256" key="3">
    <source>
        <dbReference type="RuleBase" id="RU368068"/>
    </source>
</evidence>
<proteinExistence type="predicted"/>
<feature type="active site" description="Nucleophile" evidence="1">
    <location>
        <position position="379"/>
    </location>
</feature>
<keyword evidence="3 4" id="KW-0378">Hydrolase</keyword>
<comment type="caution">
    <text evidence="4">The sequence shown here is derived from an EMBL/GenBank/DDBJ whole genome shotgun (WGS) entry which is preliminary data.</text>
</comment>
<dbReference type="Proteomes" id="UP000740883">
    <property type="component" value="Unassembled WGS sequence"/>
</dbReference>
<dbReference type="NCBIfam" id="TIGR00066">
    <property type="entry name" value="g_glut_trans"/>
    <property type="match status" value="1"/>
</dbReference>
<dbReference type="Gene3D" id="3.60.20.40">
    <property type="match status" value="1"/>
</dbReference>
<dbReference type="EMBL" id="SBJO01000207">
    <property type="protein sequence ID" value="KAF9762126.1"/>
    <property type="molecule type" value="Genomic_DNA"/>
</dbReference>
<accession>A0A9P6GYL4</accession>
<dbReference type="GO" id="GO:0000324">
    <property type="term" value="C:fungal-type vacuole"/>
    <property type="evidence" value="ECO:0007669"/>
    <property type="project" value="TreeGrafter"/>
</dbReference>
<dbReference type="InterPro" id="IPR043138">
    <property type="entry name" value="GGT_lsub"/>
</dbReference>
<dbReference type="Gene3D" id="1.10.246.130">
    <property type="match status" value="1"/>
</dbReference>
<feature type="binding site" evidence="2">
    <location>
        <begin position="397"/>
        <end position="399"/>
    </location>
    <ligand>
        <name>L-glutamate</name>
        <dbReference type="ChEBI" id="CHEBI:29985"/>
    </ligand>
</feature>
<gene>
    <name evidence="4" type="primary">ggt2</name>
    <name evidence="4" type="ORF">NGRA_2196</name>
</gene>
<dbReference type="Pfam" id="PF01019">
    <property type="entry name" value="G_glu_transpept"/>
    <property type="match status" value="1"/>
</dbReference>
<feature type="binding site" evidence="2">
    <location>
        <position position="470"/>
    </location>
    <ligand>
        <name>L-glutamate</name>
        <dbReference type="ChEBI" id="CHEBI:29985"/>
    </ligand>
</feature>
<evidence type="ECO:0000256" key="1">
    <source>
        <dbReference type="PIRSR" id="PIRSR600101-1"/>
    </source>
</evidence>
<dbReference type="PANTHER" id="PTHR11686:SF9">
    <property type="entry name" value="RE13973P"/>
    <property type="match status" value="1"/>
</dbReference>
<evidence type="ECO:0000313" key="5">
    <source>
        <dbReference type="Proteomes" id="UP000740883"/>
    </source>
</evidence>
<dbReference type="InterPro" id="IPR043137">
    <property type="entry name" value="GGT_ssub_C"/>
</dbReference>
<evidence type="ECO:0000256" key="2">
    <source>
        <dbReference type="PIRSR" id="PIRSR600101-2"/>
    </source>
</evidence>
<dbReference type="OrthoDB" id="1081007at2759"/>
<comment type="pathway">
    <text evidence="3">Sulfur metabolism; glutathione metabolism.</text>
</comment>
<dbReference type="GO" id="GO:0006751">
    <property type="term" value="P:glutathione catabolic process"/>
    <property type="evidence" value="ECO:0007669"/>
    <property type="project" value="UniProtKB-UniRule"/>
</dbReference>
<dbReference type="InterPro" id="IPR000101">
    <property type="entry name" value="GGT_peptidase"/>
</dbReference>
<protein>
    <recommendedName>
        <fullName evidence="3">Glutathione hydrolase</fullName>
        <ecNumber evidence="3">2.3.2.2</ecNumber>
        <ecNumber evidence="3">3.4.19.13</ecNumber>
    </recommendedName>
    <alternativeName>
        <fullName evidence="3">Gamma-glutamyltransferase</fullName>
    </alternativeName>
    <alternativeName>
        <fullName evidence="3">Gamma-glutamyltranspeptidase</fullName>
    </alternativeName>
</protein>
<feature type="binding site" evidence="2">
    <location>
        <begin position="449"/>
        <end position="450"/>
    </location>
    <ligand>
        <name>L-glutamate</name>
        <dbReference type="ChEBI" id="CHEBI:29985"/>
    </ligand>
</feature>
<comment type="function">
    <text evidence="3">Cleaves the gamma-glutamyl peptide bond of glutathione and glutathione conjugates.</text>
</comment>
<dbReference type="AlphaFoldDB" id="A0A9P6GYL4"/>
<dbReference type="InterPro" id="IPR029055">
    <property type="entry name" value="Ntn_hydrolases_N"/>
</dbReference>
<feature type="binding site" evidence="2">
    <location>
        <position position="421"/>
    </location>
    <ligand>
        <name>L-glutamate</name>
        <dbReference type="ChEBI" id="CHEBI:29985"/>
    </ligand>
</feature>
<keyword evidence="5" id="KW-1185">Reference proteome</keyword>
<dbReference type="GO" id="GO:0005886">
    <property type="term" value="C:plasma membrane"/>
    <property type="evidence" value="ECO:0007669"/>
    <property type="project" value="TreeGrafter"/>
</dbReference>
<evidence type="ECO:0000313" key="4">
    <source>
        <dbReference type="EMBL" id="KAF9762126.1"/>
    </source>
</evidence>
<dbReference type="GO" id="GO:0036374">
    <property type="term" value="F:glutathione hydrolase activity"/>
    <property type="evidence" value="ECO:0007669"/>
    <property type="project" value="UniProtKB-UniRule"/>
</dbReference>
<reference evidence="4 5" key="1">
    <citation type="journal article" date="2020" name="Genome Biol. Evol.">
        <title>Comparative genomics of strictly vertically transmitted, feminizing microsporidia endosymbionts of amphipod crustaceans.</title>
        <authorList>
            <person name="Cormier A."/>
            <person name="Chebbi M.A."/>
            <person name="Giraud I."/>
            <person name="Wattier R."/>
            <person name="Teixeira M."/>
            <person name="Gilbert C."/>
            <person name="Rigaud T."/>
            <person name="Cordaux R."/>
        </authorList>
    </citation>
    <scope>NUCLEOTIDE SEQUENCE [LARGE SCALE GENOMIC DNA]</scope>
    <source>
        <strain evidence="4 5">Ou3-Ou53</strain>
    </source>
</reference>
<feature type="binding site" evidence="2">
    <location>
        <position position="106"/>
    </location>
    <ligand>
        <name>L-glutamate</name>
        <dbReference type="ChEBI" id="CHEBI:29985"/>
    </ligand>
</feature>
<comment type="catalytic activity">
    <reaction evidence="3">
        <text>an S-substituted glutathione + H2O = an S-substituted L-cysteinylglycine + L-glutamate</text>
        <dbReference type="Rhea" id="RHEA:59468"/>
        <dbReference type="ChEBI" id="CHEBI:15377"/>
        <dbReference type="ChEBI" id="CHEBI:29985"/>
        <dbReference type="ChEBI" id="CHEBI:90779"/>
        <dbReference type="ChEBI" id="CHEBI:143103"/>
        <dbReference type="EC" id="3.4.19.13"/>
    </reaction>
</comment>